<organism evidence="10 13">
    <name type="scientific">Bifidobacterium ramosum</name>
    <dbReference type="NCBI Taxonomy" id="1798158"/>
    <lineage>
        <taxon>Bacteria</taxon>
        <taxon>Bacillati</taxon>
        <taxon>Actinomycetota</taxon>
        <taxon>Actinomycetes</taxon>
        <taxon>Bifidobacteriales</taxon>
        <taxon>Bifidobacteriaceae</taxon>
        <taxon>Bifidobacterium</taxon>
    </lineage>
</organism>
<feature type="region of interest" description="Disordered" evidence="7">
    <location>
        <begin position="1"/>
        <end position="32"/>
    </location>
</feature>
<dbReference type="NCBIfam" id="TIGR03025">
    <property type="entry name" value="EPS_sugtrans"/>
    <property type="match status" value="1"/>
</dbReference>
<feature type="compositionally biased region" description="Low complexity" evidence="7">
    <location>
        <begin position="12"/>
        <end position="32"/>
    </location>
</feature>
<reference evidence="11 12" key="1">
    <citation type="submission" date="2019-10" db="EMBL/GenBank/DDBJ databases">
        <title>Bifidobacterium from non-human primates.</title>
        <authorList>
            <person name="Modesto M."/>
        </authorList>
    </citation>
    <scope>NUCLEOTIDE SEQUENCE [LARGE SCALE GENOMIC DNA]</scope>
    <source>
        <strain evidence="11 12">TREM</strain>
    </source>
</reference>
<evidence type="ECO:0000256" key="1">
    <source>
        <dbReference type="ARBA" id="ARBA00004141"/>
    </source>
</evidence>
<evidence type="ECO:0000256" key="2">
    <source>
        <dbReference type="ARBA" id="ARBA00006464"/>
    </source>
</evidence>
<feature type="transmembrane region" description="Helical" evidence="8">
    <location>
        <begin position="139"/>
        <end position="164"/>
    </location>
</feature>
<dbReference type="PANTHER" id="PTHR30576">
    <property type="entry name" value="COLANIC BIOSYNTHESIS UDP-GLUCOSE LIPID CARRIER TRANSFERASE"/>
    <property type="match status" value="1"/>
</dbReference>
<feature type="domain" description="Bacterial sugar transferase" evidence="9">
    <location>
        <begin position="359"/>
        <end position="547"/>
    </location>
</feature>
<dbReference type="Proteomes" id="UP000482084">
    <property type="component" value="Unassembled WGS sequence"/>
</dbReference>
<comment type="caution">
    <text evidence="10">The sequence shown here is derived from an EMBL/GenBank/DDBJ whole genome shotgun (WGS) entry which is preliminary data.</text>
</comment>
<evidence type="ECO:0000256" key="5">
    <source>
        <dbReference type="ARBA" id="ARBA00022989"/>
    </source>
</evidence>
<evidence type="ECO:0000313" key="10">
    <source>
        <dbReference type="EMBL" id="KAB8287242.1"/>
    </source>
</evidence>
<dbReference type="InterPro" id="IPR003362">
    <property type="entry name" value="Bact_transf"/>
</dbReference>
<evidence type="ECO:0000313" key="11">
    <source>
        <dbReference type="EMBL" id="NEG71953.1"/>
    </source>
</evidence>
<proteinExistence type="inferred from homology"/>
<dbReference type="Pfam" id="PF02397">
    <property type="entry name" value="Bac_transf"/>
    <property type="match status" value="1"/>
</dbReference>
<dbReference type="PANTHER" id="PTHR30576:SF10">
    <property type="entry name" value="SLL5057 PROTEIN"/>
    <property type="match status" value="1"/>
</dbReference>
<dbReference type="OrthoDB" id="9808602at2"/>
<feature type="transmembrane region" description="Helical" evidence="8">
    <location>
        <begin position="364"/>
        <end position="385"/>
    </location>
</feature>
<reference evidence="10 13" key="2">
    <citation type="submission" date="2019-10" db="EMBL/GenBank/DDBJ databases">
        <title>Characterization of the phylogenetic diversity of two novel species belonging to the genus Bifidobacterium: Bifidobacterium cebidarum sp. nov. and Bifidobacterium leontopitheci sp. nov.</title>
        <authorList>
            <person name="Lugli G.A."/>
            <person name="Duranti S."/>
            <person name="Milani C."/>
            <person name="Turroni F."/>
            <person name="Ventura M."/>
        </authorList>
    </citation>
    <scope>NUCLEOTIDE SEQUENCE [LARGE SCALE GENOMIC DNA]</scope>
    <source>
        <strain evidence="10 13">DSM 100688</strain>
    </source>
</reference>
<evidence type="ECO:0000313" key="13">
    <source>
        <dbReference type="Proteomes" id="UP000482084"/>
    </source>
</evidence>
<dbReference type="AlphaFoldDB" id="A0A6L4WYS4"/>
<evidence type="ECO:0000256" key="4">
    <source>
        <dbReference type="ARBA" id="ARBA00022692"/>
    </source>
</evidence>
<comment type="similarity">
    <text evidence="2">Belongs to the bacterial sugar transferase family.</text>
</comment>
<keyword evidence="3 10" id="KW-0808">Transferase</keyword>
<evidence type="ECO:0000256" key="3">
    <source>
        <dbReference type="ARBA" id="ARBA00022679"/>
    </source>
</evidence>
<dbReference type="GO" id="GO:0016780">
    <property type="term" value="F:phosphotransferase activity, for other substituted phosphate groups"/>
    <property type="evidence" value="ECO:0007669"/>
    <property type="project" value="TreeGrafter"/>
</dbReference>
<evidence type="ECO:0000256" key="7">
    <source>
        <dbReference type="SAM" id="MobiDB-lite"/>
    </source>
</evidence>
<keyword evidence="6 8" id="KW-0472">Membrane</keyword>
<dbReference type="EMBL" id="WHZX01000004">
    <property type="protein sequence ID" value="NEG71953.1"/>
    <property type="molecule type" value="Genomic_DNA"/>
</dbReference>
<dbReference type="Proteomes" id="UP000469943">
    <property type="component" value="Unassembled WGS sequence"/>
</dbReference>
<sequence>MRAPRTIAIQHTAPTDATATAPGTADQDAGGTALGTAAPQPTFFDGTYGSNAEAGDVKTKFSSIPRWRFVYNTALVVLDAVMMLAAYTLVLIILPNVHATVEGSLAGGSVQTGLTFALVWVLCLLFVKSYERHTMGEGYALYTKLMTAALANFIVLCSVAYFFAQPYPRWLVGLSCILSGVFTIIERWLMRRSLHRNRKKGEYNYPTVIVGSPDGICKTIDKLSTDNGLSMGYAPFAVCPIERVGNENDPDAPQHLISVPFAPRNEHEETMRVLTLNSHLAQTAKHLGANVVLVADVLTRDSETMRTLSLAVESANMELALSASVADLGGGRLVMRNNPSMPILSANLPQYSWTTRLLKRTLDILGSLVALIPGGILIGLAAIAIKLEDGGPVFYKQERIGIYGKPFHCLKIRSMRVDADKMDAEVAKAAGVELGATFKVKNDPRITRVGKFIRKTSIDEIPQFINVLRGDMSLVGPRPQRQYEVDQYSSLYSTRLLVRPGITGPWQIGGRNDLSQEDAEFLDVNYVENWSVMTDIAILIKTVGVVLRGDGAY</sequence>
<protein>
    <submittedName>
        <fullName evidence="11">Exopolysaccharide biosynthesis polyprenyl glycosylphosphotransferase</fullName>
    </submittedName>
    <submittedName>
        <fullName evidence="10">Undecaprenyl-phosphate galactosephosphotransferase</fullName>
    </submittedName>
</protein>
<dbReference type="InterPro" id="IPR017475">
    <property type="entry name" value="EPS_sugar_tfrase"/>
</dbReference>
<feature type="transmembrane region" description="Helical" evidence="8">
    <location>
        <begin position="170"/>
        <end position="190"/>
    </location>
</feature>
<gene>
    <name evidence="10" type="ORF">DSM100688_1817</name>
    <name evidence="11" type="ORF">GFD24_07015</name>
</gene>
<name>A0A6L4WYS4_9BIFI</name>
<evidence type="ECO:0000259" key="9">
    <source>
        <dbReference type="Pfam" id="PF02397"/>
    </source>
</evidence>
<comment type="subcellular location">
    <subcellularLocation>
        <location evidence="1">Membrane</location>
        <topology evidence="1">Multi-pass membrane protein</topology>
    </subcellularLocation>
</comment>
<dbReference type="GO" id="GO:0016020">
    <property type="term" value="C:membrane"/>
    <property type="evidence" value="ECO:0007669"/>
    <property type="project" value="UniProtKB-SubCell"/>
</dbReference>
<feature type="transmembrane region" description="Helical" evidence="8">
    <location>
        <begin position="69"/>
        <end position="94"/>
    </location>
</feature>
<accession>A0A6L4WYS4</accession>
<keyword evidence="5 8" id="KW-1133">Transmembrane helix</keyword>
<dbReference type="EMBL" id="WBSM01000010">
    <property type="protein sequence ID" value="KAB8287242.1"/>
    <property type="molecule type" value="Genomic_DNA"/>
</dbReference>
<evidence type="ECO:0000256" key="6">
    <source>
        <dbReference type="ARBA" id="ARBA00023136"/>
    </source>
</evidence>
<evidence type="ECO:0000256" key="8">
    <source>
        <dbReference type="SAM" id="Phobius"/>
    </source>
</evidence>
<keyword evidence="13" id="KW-1185">Reference proteome</keyword>
<dbReference type="RefSeq" id="WP_152358833.1">
    <property type="nucleotide sequence ID" value="NZ_WBSM01000010.1"/>
</dbReference>
<feature type="transmembrane region" description="Helical" evidence="8">
    <location>
        <begin position="106"/>
        <end position="127"/>
    </location>
</feature>
<evidence type="ECO:0000313" key="12">
    <source>
        <dbReference type="Proteomes" id="UP000469943"/>
    </source>
</evidence>
<keyword evidence="4 8" id="KW-0812">Transmembrane</keyword>